<gene>
    <name evidence="2" type="ordered locus">PANA_3163</name>
</gene>
<protein>
    <submittedName>
        <fullName evidence="2">Uncharacterized protein</fullName>
    </submittedName>
</protein>
<dbReference type="HOGENOM" id="CLU_823310_0_0_6"/>
<feature type="region of interest" description="Disordered" evidence="1">
    <location>
        <begin position="49"/>
        <end position="74"/>
    </location>
</feature>
<evidence type="ECO:0000313" key="2">
    <source>
        <dbReference type="EMBL" id="ADD78330.1"/>
    </source>
</evidence>
<dbReference type="Proteomes" id="UP000001702">
    <property type="component" value="Chromosome"/>
</dbReference>
<dbReference type="AlphaFoldDB" id="D4GM62"/>
<reference evidence="2 3" key="1">
    <citation type="journal article" date="2010" name="J. Bacteriol.">
        <title>Genome sequence of Pantoea ananatis LMG20103, the causative agent of Eucalyptus blight and dieback.</title>
        <authorList>
            <person name="De Maayer P."/>
            <person name="Chan W.Y."/>
            <person name="Venter S.N."/>
            <person name="Toth I.K."/>
            <person name="Birch P.R."/>
            <person name="Joubert F."/>
            <person name="Coutinho T.A."/>
        </authorList>
    </citation>
    <scope>NUCLEOTIDE SEQUENCE [LARGE SCALE GENOMIC DNA]</scope>
    <source>
        <strain evidence="2 3">LMG 20103</strain>
    </source>
</reference>
<organism evidence="2 3">
    <name type="scientific">Pantoea ananatis (strain LMG 20103)</name>
    <dbReference type="NCBI Taxonomy" id="706191"/>
    <lineage>
        <taxon>Bacteria</taxon>
        <taxon>Pseudomonadati</taxon>
        <taxon>Pseudomonadota</taxon>
        <taxon>Gammaproteobacteria</taxon>
        <taxon>Enterobacterales</taxon>
        <taxon>Erwiniaceae</taxon>
        <taxon>Pantoea</taxon>
    </lineage>
</organism>
<evidence type="ECO:0000256" key="1">
    <source>
        <dbReference type="SAM" id="MobiDB-lite"/>
    </source>
</evidence>
<accession>D4GM62</accession>
<proteinExistence type="predicted"/>
<dbReference type="KEGG" id="pam:PANA_3163"/>
<dbReference type="eggNOG" id="ENOG50334YV">
    <property type="taxonomic scope" value="Bacteria"/>
</dbReference>
<evidence type="ECO:0000313" key="3">
    <source>
        <dbReference type="Proteomes" id="UP000001702"/>
    </source>
</evidence>
<feature type="compositionally biased region" description="Acidic residues" evidence="1">
    <location>
        <begin position="53"/>
        <end position="63"/>
    </location>
</feature>
<keyword evidence="3" id="KW-1185">Reference proteome</keyword>
<dbReference type="STRING" id="706191.PANA_3163"/>
<sequence>MTMVFKIGDVHPSVPHLFADLAELSTFINYTGRYDLNKNDLITLRNQSVTSADDADQEDEENASEGSDAERNDRLERQVEDVWTQLEYRQSFLKDNYPFKVEGDFIYLKSDLTDSQRVYLFLLSCSRLRSFKKAQKGIIQFWARYFAIVSKFATMALLPAHSEVKIFDANSQDRYEYYGTDLRKALVKMGEDLAVPAINHGECHKAGPSGDAGFDIIATLTFEDGLSSNYGILGQCGAQETEWPKKTLEAHALKLRTFFQVHFDLPSVMFTPVFYRDADGSWVDSGPCAGVLILDRARILSLLNKVNHCATITAEQWFEEFEAIASKLTID</sequence>
<dbReference type="EMBL" id="CP001875">
    <property type="protein sequence ID" value="ADD78330.1"/>
    <property type="molecule type" value="Genomic_DNA"/>
</dbReference>
<dbReference type="RefSeq" id="WP_013027034.1">
    <property type="nucleotide sequence ID" value="NC_013956.2"/>
</dbReference>
<name>D4GM62_PANAM</name>